<evidence type="ECO:0000256" key="11">
    <source>
        <dbReference type="RuleBase" id="RU363010"/>
    </source>
</evidence>
<evidence type="ECO:0000256" key="9">
    <source>
        <dbReference type="ARBA" id="ARBA00032159"/>
    </source>
</evidence>
<dbReference type="OrthoDB" id="4037694at2759"/>
<keyword evidence="6" id="KW-1133">Transmembrane helix</keyword>
<evidence type="ECO:0000256" key="8">
    <source>
        <dbReference type="ARBA" id="ARBA00023136"/>
    </source>
</evidence>
<evidence type="ECO:0000256" key="7">
    <source>
        <dbReference type="ARBA" id="ARBA00023128"/>
    </source>
</evidence>
<evidence type="ECO:0000313" key="13">
    <source>
        <dbReference type="Proteomes" id="UP000184073"/>
    </source>
</evidence>
<accession>A0A1L9P7Z6</accession>
<name>A0A1L9P7Z6_ASPVE</name>
<comment type="subcellular location">
    <subcellularLocation>
        <location evidence="2">Membrane</location>
    </subcellularLocation>
    <subcellularLocation>
        <location evidence="11">Mitochondrion inner membrane</location>
        <topology evidence="11">Single-pass membrane protein</topology>
    </subcellularLocation>
</comment>
<protein>
    <recommendedName>
        <fullName evidence="4 11">MICOS complex subunit MIC12</fullName>
    </recommendedName>
    <alternativeName>
        <fullName evidence="10 11">Altered inheritance of mitochondria protein 5, mitochondrial</fullName>
    </alternativeName>
    <alternativeName>
        <fullName evidence="9 11">Found in mitochondrial proteome protein 51</fullName>
    </alternativeName>
</protein>
<dbReference type="AlphaFoldDB" id="A0A1L9P7Z6"/>
<gene>
    <name evidence="12" type="ORF">ASPVEDRAFT_37062</name>
</gene>
<proteinExistence type="inferred from homology"/>
<comment type="similarity">
    <text evidence="3 11">Belongs to the MICOS complex subunit Mic12 family.</text>
</comment>
<keyword evidence="13" id="KW-1185">Reference proteome</keyword>
<dbReference type="InterPro" id="IPR031463">
    <property type="entry name" value="Mic12"/>
</dbReference>
<comment type="subunit">
    <text evidence="11">Component of the mitochondrial contact site and cristae organizing system (MICOS) complex.</text>
</comment>
<dbReference type="VEuPathDB" id="FungiDB:ASPVEDRAFT_37062"/>
<dbReference type="GeneID" id="63726886"/>
<evidence type="ECO:0000313" key="12">
    <source>
        <dbReference type="EMBL" id="OJI97647.1"/>
    </source>
</evidence>
<evidence type="ECO:0000256" key="5">
    <source>
        <dbReference type="ARBA" id="ARBA00022692"/>
    </source>
</evidence>
<keyword evidence="11" id="KW-0999">Mitochondrion inner membrane</keyword>
<dbReference type="Pfam" id="PF17050">
    <property type="entry name" value="AIM5"/>
    <property type="match status" value="1"/>
</dbReference>
<dbReference type="Proteomes" id="UP000184073">
    <property type="component" value="Unassembled WGS sequence"/>
</dbReference>
<evidence type="ECO:0000256" key="10">
    <source>
        <dbReference type="ARBA" id="ARBA00032985"/>
    </source>
</evidence>
<evidence type="ECO:0000256" key="3">
    <source>
        <dbReference type="ARBA" id="ARBA00009188"/>
    </source>
</evidence>
<keyword evidence="7 11" id="KW-0496">Mitochondrion</keyword>
<dbReference type="GO" id="GO:0044284">
    <property type="term" value="C:mitochondrial crista junction"/>
    <property type="evidence" value="ECO:0007669"/>
    <property type="project" value="InterPro"/>
</dbReference>
<dbReference type="GO" id="GO:0042407">
    <property type="term" value="P:cristae formation"/>
    <property type="evidence" value="ECO:0007669"/>
    <property type="project" value="InterPro"/>
</dbReference>
<dbReference type="RefSeq" id="XP_040663410.1">
    <property type="nucleotide sequence ID" value="XM_040811375.1"/>
</dbReference>
<evidence type="ECO:0000256" key="1">
    <source>
        <dbReference type="ARBA" id="ARBA00002689"/>
    </source>
</evidence>
<keyword evidence="8" id="KW-0472">Membrane</keyword>
<evidence type="ECO:0000256" key="4">
    <source>
        <dbReference type="ARBA" id="ARBA00018170"/>
    </source>
</evidence>
<evidence type="ECO:0000256" key="6">
    <source>
        <dbReference type="ARBA" id="ARBA00022989"/>
    </source>
</evidence>
<reference evidence="13" key="1">
    <citation type="journal article" date="2017" name="Genome Biol.">
        <title>Comparative genomics reveals high biological diversity and specific adaptations in the industrially and medically important fungal genus Aspergillus.</title>
        <authorList>
            <person name="de Vries R.P."/>
            <person name="Riley R."/>
            <person name="Wiebenga A."/>
            <person name="Aguilar-Osorio G."/>
            <person name="Amillis S."/>
            <person name="Uchima C.A."/>
            <person name="Anderluh G."/>
            <person name="Asadollahi M."/>
            <person name="Askin M."/>
            <person name="Barry K."/>
            <person name="Battaglia E."/>
            <person name="Bayram O."/>
            <person name="Benocci T."/>
            <person name="Braus-Stromeyer S.A."/>
            <person name="Caldana C."/>
            <person name="Canovas D."/>
            <person name="Cerqueira G.C."/>
            <person name="Chen F."/>
            <person name="Chen W."/>
            <person name="Choi C."/>
            <person name="Clum A."/>
            <person name="Dos Santos R.A."/>
            <person name="Damasio A.R."/>
            <person name="Diallinas G."/>
            <person name="Emri T."/>
            <person name="Fekete E."/>
            <person name="Flipphi M."/>
            <person name="Freyberg S."/>
            <person name="Gallo A."/>
            <person name="Gournas C."/>
            <person name="Habgood R."/>
            <person name="Hainaut M."/>
            <person name="Harispe M.L."/>
            <person name="Henrissat B."/>
            <person name="Hilden K.S."/>
            <person name="Hope R."/>
            <person name="Hossain A."/>
            <person name="Karabika E."/>
            <person name="Karaffa L."/>
            <person name="Karanyi Z."/>
            <person name="Krasevec N."/>
            <person name="Kuo A."/>
            <person name="Kusch H."/>
            <person name="LaButti K."/>
            <person name="Lagendijk E.L."/>
            <person name="Lapidus A."/>
            <person name="Levasseur A."/>
            <person name="Lindquist E."/>
            <person name="Lipzen A."/>
            <person name="Logrieco A.F."/>
            <person name="MacCabe A."/>
            <person name="Maekelae M.R."/>
            <person name="Malavazi I."/>
            <person name="Melin P."/>
            <person name="Meyer V."/>
            <person name="Mielnichuk N."/>
            <person name="Miskei M."/>
            <person name="Molnar A.P."/>
            <person name="Mule G."/>
            <person name="Ngan C.Y."/>
            <person name="Orejas M."/>
            <person name="Orosz E."/>
            <person name="Ouedraogo J.P."/>
            <person name="Overkamp K.M."/>
            <person name="Park H.-S."/>
            <person name="Perrone G."/>
            <person name="Piumi F."/>
            <person name="Punt P.J."/>
            <person name="Ram A.F."/>
            <person name="Ramon A."/>
            <person name="Rauscher S."/>
            <person name="Record E."/>
            <person name="Riano-Pachon D.M."/>
            <person name="Robert V."/>
            <person name="Roehrig J."/>
            <person name="Ruller R."/>
            <person name="Salamov A."/>
            <person name="Salih N.S."/>
            <person name="Samson R.A."/>
            <person name="Sandor E."/>
            <person name="Sanguinetti M."/>
            <person name="Schuetze T."/>
            <person name="Sepcic K."/>
            <person name="Shelest E."/>
            <person name="Sherlock G."/>
            <person name="Sophianopoulou V."/>
            <person name="Squina F.M."/>
            <person name="Sun H."/>
            <person name="Susca A."/>
            <person name="Todd R.B."/>
            <person name="Tsang A."/>
            <person name="Unkles S.E."/>
            <person name="van de Wiele N."/>
            <person name="van Rossen-Uffink D."/>
            <person name="Oliveira J.V."/>
            <person name="Vesth T.C."/>
            <person name="Visser J."/>
            <person name="Yu J.-H."/>
            <person name="Zhou M."/>
            <person name="Andersen M.R."/>
            <person name="Archer D.B."/>
            <person name="Baker S.E."/>
            <person name="Benoit I."/>
            <person name="Brakhage A.A."/>
            <person name="Braus G.H."/>
            <person name="Fischer R."/>
            <person name="Frisvad J.C."/>
            <person name="Goldman G.H."/>
            <person name="Houbraken J."/>
            <person name="Oakley B."/>
            <person name="Pocsi I."/>
            <person name="Scazzocchio C."/>
            <person name="Seiboth B."/>
            <person name="vanKuyk P.A."/>
            <person name="Wortman J."/>
            <person name="Dyer P.S."/>
            <person name="Grigoriev I.V."/>
        </authorList>
    </citation>
    <scope>NUCLEOTIDE SEQUENCE [LARGE SCALE GENOMIC DNA]</scope>
    <source>
        <strain evidence="13">CBS 583.65</strain>
    </source>
</reference>
<dbReference type="GO" id="GO:0061617">
    <property type="term" value="C:MICOS complex"/>
    <property type="evidence" value="ECO:0007669"/>
    <property type="project" value="UniProtKB-UniRule"/>
</dbReference>
<keyword evidence="5" id="KW-0812">Transmembrane</keyword>
<evidence type="ECO:0000256" key="2">
    <source>
        <dbReference type="ARBA" id="ARBA00004370"/>
    </source>
</evidence>
<sequence>MGFFTGFFSGFALTTSVLYITIQVHRSTRLEQKSAIRGQTKTIDWLASSRGAYDRRLLPKDDEDITSRERALAASKSPMKDQLKHQWNEEVRLLARKAYETRWEDVRDAAAEGWRGVRSFVKRE</sequence>
<comment type="function">
    <text evidence="1 11">Component of the MICOS complex, a large protein complex of the mitochondrial inner membrane that plays crucial roles in the maintenance of crista junctions, inner membrane architecture, and formation of contact sites to the outer membrane.</text>
</comment>
<organism evidence="12 13">
    <name type="scientific">Aspergillus versicolor CBS 583.65</name>
    <dbReference type="NCBI Taxonomy" id="1036611"/>
    <lineage>
        <taxon>Eukaryota</taxon>
        <taxon>Fungi</taxon>
        <taxon>Dikarya</taxon>
        <taxon>Ascomycota</taxon>
        <taxon>Pezizomycotina</taxon>
        <taxon>Eurotiomycetes</taxon>
        <taxon>Eurotiomycetidae</taxon>
        <taxon>Eurotiales</taxon>
        <taxon>Aspergillaceae</taxon>
        <taxon>Aspergillus</taxon>
        <taxon>Aspergillus subgen. Nidulantes</taxon>
    </lineage>
</organism>
<dbReference type="EMBL" id="KV878125">
    <property type="protein sequence ID" value="OJI97647.1"/>
    <property type="molecule type" value="Genomic_DNA"/>
</dbReference>